<dbReference type="InterPro" id="IPR007197">
    <property type="entry name" value="rSAM"/>
</dbReference>
<dbReference type="GO" id="GO:0003824">
    <property type="term" value="F:catalytic activity"/>
    <property type="evidence" value="ECO:0007669"/>
    <property type="project" value="InterPro"/>
</dbReference>
<dbReference type="Gene3D" id="3.40.50.280">
    <property type="entry name" value="Cobalamin-binding domain"/>
    <property type="match status" value="1"/>
</dbReference>
<dbReference type="PROSITE" id="PS51332">
    <property type="entry name" value="B12_BINDING"/>
    <property type="match status" value="1"/>
</dbReference>
<comment type="caution">
    <text evidence="10">The sequence shown here is derived from an EMBL/GenBank/DDBJ whole genome shotgun (WGS) entry which is preliminary data.</text>
</comment>
<accession>A0A150XNC8</accession>
<dbReference type="CDD" id="cd02068">
    <property type="entry name" value="radical_SAM_B12_BD"/>
    <property type="match status" value="1"/>
</dbReference>
<keyword evidence="3" id="KW-0808">Transferase</keyword>
<keyword evidence="11" id="KW-1185">Reference proteome</keyword>
<evidence type="ECO:0000256" key="4">
    <source>
        <dbReference type="ARBA" id="ARBA00022691"/>
    </source>
</evidence>
<proteinExistence type="predicted"/>
<dbReference type="SUPFAM" id="SSF52242">
    <property type="entry name" value="Cobalamin (vitamin B12)-binding domain"/>
    <property type="match status" value="1"/>
</dbReference>
<name>A0A150XNC8_ROSEK</name>
<dbReference type="PANTHER" id="PTHR43409:SF7">
    <property type="entry name" value="BLL1977 PROTEIN"/>
    <property type="match status" value="1"/>
</dbReference>
<sequence length="475" mass="54951">MKVFKMRKIALYNPLAVFFDMPLALLSIGSCLDTEKYQVDIIDARVDEDSDEKLLESCNGALCLGVTALSGAPLKDALRVTRMVKRHYPEITIIWGGWHPSLFPVEILEEEKSIDISVYGQGEVTFKEIVNALDFNTDLQSIRGIAYRRDSGVVKTPARLMTDMNELTSVNYDLIDVEKYFKAKGKRQFDYISSTGCFFRCSFCADPFVFKRKWTAISPKRMVGELAHWHEKYGFTDLNFQDETFFTYKDRSVEIAEELIKANLNISWAATMRADQGVRLEKSDFLLLKKSGLRRALIGVESGSQEMMDWLKKDIKIEQVLECADRCREFGISAQFPFIVGFPEESDKSVRDSINFIKVLREKSTLFQTPIFYFKPYPGTAITENAAKNGYELPVTLDAWSEFDFVDSKGGPWVSDEKYELIENFKFYSKMAWGKHHWVFTPLKKFAKWRCKKDFYKIPVERFLINKLRNRVELS</sequence>
<protein>
    <submittedName>
        <fullName evidence="10">Fe-S protein, radical SAM family</fullName>
    </submittedName>
</protein>
<keyword evidence="7" id="KW-0411">Iron-sulfur</keyword>
<dbReference type="GO" id="GO:0031419">
    <property type="term" value="F:cobalamin binding"/>
    <property type="evidence" value="ECO:0007669"/>
    <property type="project" value="InterPro"/>
</dbReference>
<dbReference type="Pfam" id="PF04055">
    <property type="entry name" value="Radical_SAM"/>
    <property type="match status" value="1"/>
</dbReference>
<feature type="domain" description="B12-binding" evidence="8">
    <location>
        <begin position="5"/>
        <end position="140"/>
    </location>
</feature>
<dbReference type="SFLD" id="SFLDS00029">
    <property type="entry name" value="Radical_SAM"/>
    <property type="match status" value="1"/>
</dbReference>
<dbReference type="InterPro" id="IPR006638">
    <property type="entry name" value="Elp3/MiaA/NifB-like_rSAM"/>
</dbReference>
<feature type="domain" description="Radical SAM core" evidence="9">
    <location>
        <begin position="183"/>
        <end position="404"/>
    </location>
</feature>
<dbReference type="InterPro" id="IPR036724">
    <property type="entry name" value="Cobalamin-bd_sf"/>
</dbReference>
<dbReference type="InterPro" id="IPR058240">
    <property type="entry name" value="rSAM_sf"/>
</dbReference>
<dbReference type="STRING" id="279360.MB14_16570"/>
<dbReference type="GO" id="GO:0051539">
    <property type="term" value="F:4 iron, 4 sulfur cluster binding"/>
    <property type="evidence" value="ECO:0007669"/>
    <property type="project" value="UniProtKB-KW"/>
</dbReference>
<dbReference type="Gene3D" id="3.80.30.20">
    <property type="entry name" value="tm_1862 like domain"/>
    <property type="match status" value="1"/>
</dbReference>
<dbReference type="EMBL" id="LQZQ01000005">
    <property type="protein sequence ID" value="KYG80155.1"/>
    <property type="molecule type" value="Genomic_DNA"/>
</dbReference>
<reference evidence="10" key="1">
    <citation type="submission" date="2016-01" db="EMBL/GenBank/DDBJ databases">
        <title>Genome sequencing of Roseivirga ehrenbergii KMM 6017.</title>
        <authorList>
            <person name="Selvaratnam C."/>
            <person name="Thevarajoo S."/>
            <person name="Goh K.M."/>
            <person name="Ee R."/>
            <person name="Chan K.-G."/>
            <person name="Chong C.S."/>
        </authorList>
    </citation>
    <scope>NUCLEOTIDE SEQUENCE [LARGE SCALE GENOMIC DNA]</scope>
    <source>
        <strain evidence="10">KMM 6017</strain>
    </source>
</reference>
<dbReference type="OrthoDB" id="9801424at2"/>
<dbReference type="PANTHER" id="PTHR43409">
    <property type="entry name" value="ANAEROBIC MAGNESIUM-PROTOPORPHYRIN IX MONOMETHYL ESTER CYCLASE-RELATED"/>
    <property type="match status" value="1"/>
</dbReference>
<evidence type="ECO:0000256" key="1">
    <source>
        <dbReference type="ARBA" id="ARBA00001966"/>
    </source>
</evidence>
<dbReference type="InterPro" id="IPR034466">
    <property type="entry name" value="Methyltransferase_Class_B"/>
</dbReference>
<keyword evidence="2" id="KW-0489">Methyltransferase</keyword>
<evidence type="ECO:0000256" key="7">
    <source>
        <dbReference type="ARBA" id="ARBA00023014"/>
    </source>
</evidence>
<dbReference type="PROSITE" id="PS51257">
    <property type="entry name" value="PROKAR_LIPOPROTEIN"/>
    <property type="match status" value="1"/>
</dbReference>
<dbReference type="PROSITE" id="PS51918">
    <property type="entry name" value="RADICAL_SAM"/>
    <property type="match status" value="1"/>
</dbReference>
<keyword evidence="4" id="KW-0949">S-adenosyl-L-methionine</keyword>
<gene>
    <name evidence="10" type="ORF">MB14_16570</name>
</gene>
<dbReference type="InterPro" id="IPR006158">
    <property type="entry name" value="Cobalamin-bd"/>
</dbReference>
<dbReference type="SUPFAM" id="SSF102114">
    <property type="entry name" value="Radical SAM enzymes"/>
    <property type="match status" value="1"/>
</dbReference>
<keyword evidence="6" id="KW-0408">Iron</keyword>
<dbReference type="SFLD" id="SFLDG01123">
    <property type="entry name" value="methyltransferase_(Class_B)"/>
    <property type="match status" value="1"/>
</dbReference>
<evidence type="ECO:0000313" key="11">
    <source>
        <dbReference type="Proteomes" id="UP000075583"/>
    </source>
</evidence>
<dbReference type="SMART" id="SM00729">
    <property type="entry name" value="Elp3"/>
    <property type="match status" value="1"/>
</dbReference>
<evidence type="ECO:0000313" key="10">
    <source>
        <dbReference type="EMBL" id="KYG80155.1"/>
    </source>
</evidence>
<dbReference type="GO" id="GO:0046872">
    <property type="term" value="F:metal ion binding"/>
    <property type="evidence" value="ECO:0007669"/>
    <property type="project" value="UniProtKB-KW"/>
</dbReference>
<evidence type="ECO:0000256" key="3">
    <source>
        <dbReference type="ARBA" id="ARBA00022679"/>
    </source>
</evidence>
<evidence type="ECO:0000256" key="5">
    <source>
        <dbReference type="ARBA" id="ARBA00022723"/>
    </source>
</evidence>
<comment type="cofactor">
    <cofactor evidence="1">
        <name>[4Fe-4S] cluster</name>
        <dbReference type="ChEBI" id="CHEBI:49883"/>
    </cofactor>
</comment>
<dbReference type="Proteomes" id="UP000075583">
    <property type="component" value="Unassembled WGS sequence"/>
</dbReference>
<evidence type="ECO:0000259" key="9">
    <source>
        <dbReference type="PROSITE" id="PS51918"/>
    </source>
</evidence>
<evidence type="ECO:0000256" key="6">
    <source>
        <dbReference type="ARBA" id="ARBA00023004"/>
    </source>
</evidence>
<organism evidence="10 11">
    <name type="scientific">Roseivirga ehrenbergii (strain DSM 102268 / JCM 13514 / KCTC 12282 / NCIMB 14502 / KMM 6017)</name>
    <dbReference type="NCBI Taxonomy" id="279360"/>
    <lineage>
        <taxon>Bacteria</taxon>
        <taxon>Pseudomonadati</taxon>
        <taxon>Bacteroidota</taxon>
        <taxon>Cytophagia</taxon>
        <taxon>Cytophagales</taxon>
        <taxon>Roseivirgaceae</taxon>
        <taxon>Roseivirga</taxon>
    </lineage>
</organism>
<dbReference type="SFLD" id="SFLDG01082">
    <property type="entry name" value="B12-binding_domain_containing"/>
    <property type="match status" value="1"/>
</dbReference>
<keyword evidence="5" id="KW-0479">Metal-binding</keyword>
<evidence type="ECO:0000256" key="2">
    <source>
        <dbReference type="ARBA" id="ARBA00022603"/>
    </source>
</evidence>
<dbReference type="InterPro" id="IPR023404">
    <property type="entry name" value="rSAM_horseshoe"/>
</dbReference>
<evidence type="ECO:0000259" key="8">
    <source>
        <dbReference type="PROSITE" id="PS51332"/>
    </source>
</evidence>
<dbReference type="AlphaFoldDB" id="A0A150XNC8"/>
<dbReference type="Pfam" id="PF02310">
    <property type="entry name" value="B12-binding"/>
    <property type="match status" value="1"/>
</dbReference>
<dbReference type="InterPro" id="IPR051198">
    <property type="entry name" value="BchE-like"/>
</dbReference>